<dbReference type="SUPFAM" id="SSF53756">
    <property type="entry name" value="UDP-Glycosyltransferase/glycogen phosphorylase"/>
    <property type="match status" value="1"/>
</dbReference>
<reference evidence="2 3" key="1">
    <citation type="submission" date="2014-05" db="EMBL/GenBank/DDBJ databases">
        <title>De novo Genome Sequence of Spirocheata sp.</title>
        <authorList>
            <person name="Shivani Y."/>
            <person name="Subhash Y."/>
            <person name="Tushar L."/>
            <person name="Sasikala C."/>
            <person name="Ramana C.V."/>
        </authorList>
    </citation>
    <scope>NUCLEOTIDE SEQUENCE [LARGE SCALE GENOMIC DNA]</scope>
    <source>
        <strain evidence="2 3">JC230</strain>
    </source>
</reference>
<dbReference type="eggNOG" id="COG0707">
    <property type="taxonomic scope" value="Bacteria"/>
</dbReference>
<dbReference type="STRING" id="1480694.DC28_12260"/>
<gene>
    <name evidence="2" type="ORF">DC28_12260</name>
</gene>
<evidence type="ECO:0000259" key="1">
    <source>
        <dbReference type="Pfam" id="PF04101"/>
    </source>
</evidence>
<dbReference type="EMBL" id="JNUP01000067">
    <property type="protein sequence ID" value="KGE71223.1"/>
    <property type="molecule type" value="Genomic_DNA"/>
</dbReference>
<name>A0A098QUY4_9SPIO</name>
<organism evidence="2 3">
    <name type="scientific">Spirochaeta lutea</name>
    <dbReference type="NCBI Taxonomy" id="1480694"/>
    <lineage>
        <taxon>Bacteria</taxon>
        <taxon>Pseudomonadati</taxon>
        <taxon>Spirochaetota</taxon>
        <taxon>Spirochaetia</taxon>
        <taxon>Spirochaetales</taxon>
        <taxon>Spirochaetaceae</taxon>
        <taxon>Spirochaeta</taxon>
    </lineage>
</organism>
<dbReference type="Proteomes" id="UP000029692">
    <property type="component" value="Unassembled WGS sequence"/>
</dbReference>
<accession>A0A098QUY4</accession>
<dbReference type="AlphaFoldDB" id="A0A098QUY4"/>
<proteinExistence type="predicted"/>
<dbReference type="OrthoDB" id="356668at2"/>
<dbReference type="InterPro" id="IPR050519">
    <property type="entry name" value="Glycosyltransf_28_UgtP"/>
</dbReference>
<dbReference type="GO" id="GO:0016758">
    <property type="term" value="F:hexosyltransferase activity"/>
    <property type="evidence" value="ECO:0007669"/>
    <property type="project" value="InterPro"/>
</dbReference>
<dbReference type="PANTHER" id="PTHR43025:SF3">
    <property type="entry name" value="MONOGALACTOSYLDIACYLGLYCEROL SYNTHASE 1, CHLOROPLASTIC"/>
    <property type="match status" value="1"/>
</dbReference>
<dbReference type="RefSeq" id="WP_037548927.1">
    <property type="nucleotide sequence ID" value="NZ_JNUP01000067.1"/>
</dbReference>
<keyword evidence="3" id="KW-1185">Reference proteome</keyword>
<sequence length="384" mass="43153">MKKKIIFAMIEAGGGHKSTALAIAESLQLQSQDTYDIQVLDFARAVGALHFDAEHKKMWQNMLRKPLLTRVGYALQDFFGAIMRFGVLKWAEQFVDAAEKWFLENPVDMFVATHFLNAAVAIEAKRRNPDLTFPIVHFFVEPFHLTSTGFWPEVDLMVVGSERVRDRAVHRGMSADQVILAGYPVRPSFFDIPGDLTALKKDLGIQDTKPTLIISSGAEGQGKLRAFAKALVKADLPLNALVICAKNEELKAELHTWQPSCRTLNLIPLGFVSNMNELIAVSDVVAAKAGPASVFEAVFLKKPVFLFDFVAGHEWENIRFVQRQKVGWFTPSPRGFVRHLKKILKNPHILDDAKTRLEAMEFKNASHAIARILQDYLQKTIFTP</sequence>
<protein>
    <recommendedName>
        <fullName evidence="1">Glycosyl transferase family 28 C-terminal domain-containing protein</fullName>
    </recommendedName>
</protein>
<comment type="caution">
    <text evidence="2">The sequence shown here is derived from an EMBL/GenBank/DDBJ whole genome shotgun (WGS) entry which is preliminary data.</text>
</comment>
<dbReference type="Pfam" id="PF04101">
    <property type="entry name" value="Glyco_tran_28_C"/>
    <property type="match status" value="1"/>
</dbReference>
<dbReference type="Gene3D" id="3.40.50.2000">
    <property type="entry name" value="Glycogen Phosphorylase B"/>
    <property type="match status" value="1"/>
</dbReference>
<dbReference type="InterPro" id="IPR007235">
    <property type="entry name" value="Glyco_trans_28_C"/>
</dbReference>
<evidence type="ECO:0000313" key="3">
    <source>
        <dbReference type="Proteomes" id="UP000029692"/>
    </source>
</evidence>
<feature type="domain" description="Glycosyl transferase family 28 C-terminal" evidence="1">
    <location>
        <begin position="238"/>
        <end position="347"/>
    </location>
</feature>
<evidence type="ECO:0000313" key="2">
    <source>
        <dbReference type="EMBL" id="KGE71223.1"/>
    </source>
</evidence>
<dbReference type="PANTHER" id="PTHR43025">
    <property type="entry name" value="MONOGALACTOSYLDIACYLGLYCEROL SYNTHASE"/>
    <property type="match status" value="1"/>
</dbReference>